<organism evidence="1 2">
    <name type="scientific">Pleurodeles waltl</name>
    <name type="common">Iberian ribbed newt</name>
    <dbReference type="NCBI Taxonomy" id="8319"/>
    <lineage>
        <taxon>Eukaryota</taxon>
        <taxon>Metazoa</taxon>
        <taxon>Chordata</taxon>
        <taxon>Craniata</taxon>
        <taxon>Vertebrata</taxon>
        <taxon>Euteleostomi</taxon>
        <taxon>Amphibia</taxon>
        <taxon>Batrachia</taxon>
        <taxon>Caudata</taxon>
        <taxon>Salamandroidea</taxon>
        <taxon>Salamandridae</taxon>
        <taxon>Pleurodelinae</taxon>
        <taxon>Pleurodeles</taxon>
    </lineage>
</organism>
<sequence length="119" mass="13879">MYNARGVKKRCRSYSAAKRIVEYAVSRVYISKKELAIYYYRDRLFANPRMSRKEKTVKRVREHTNITGVSLSREDHTISLNAHDVIVALDDLLVSLTTFLEVAELFGEVVIFQRNIHKT</sequence>
<dbReference type="AlphaFoldDB" id="A0AAV7RVG3"/>
<gene>
    <name evidence="1" type="ORF">NDU88_009181</name>
</gene>
<reference evidence="1" key="1">
    <citation type="journal article" date="2022" name="bioRxiv">
        <title>Sequencing and chromosome-scale assembly of the giantPleurodeles waltlgenome.</title>
        <authorList>
            <person name="Brown T."/>
            <person name="Elewa A."/>
            <person name="Iarovenko S."/>
            <person name="Subramanian E."/>
            <person name="Araus A.J."/>
            <person name="Petzold A."/>
            <person name="Susuki M."/>
            <person name="Suzuki K.-i.T."/>
            <person name="Hayashi T."/>
            <person name="Toyoda A."/>
            <person name="Oliveira C."/>
            <person name="Osipova E."/>
            <person name="Leigh N.D."/>
            <person name="Simon A."/>
            <person name="Yun M.H."/>
        </authorList>
    </citation>
    <scope>NUCLEOTIDE SEQUENCE</scope>
    <source>
        <strain evidence="1">20211129_DDA</strain>
        <tissue evidence="1">Liver</tissue>
    </source>
</reference>
<keyword evidence="2" id="KW-1185">Reference proteome</keyword>
<accession>A0AAV7RVG3</accession>
<proteinExistence type="predicted"/>
<comment type="caution">
    <text evidence="1">The sequence shown here is derived from an EMBL/GenBank/DDBJ whole genome shotgun (WGS) entry which is preliminary data.</text>
</comment>
<dbReference type="EMBL" id="JANPWB010000009">
    <property type="protein sequence ID" value="KAJ1156462.1"/>
    <property type="molecule type" value="Genomic_DNA"/>
</dbReference>
<evidence type="ECO:0000313" key="2">
    <source>
        <dbReference type="Proteomes" id="UP001066276"/>
    </source>
</evidence>
<evidence type="ECO:0000313" key="1">
    <source>
        <dbReference type="EMBL" id="KAJ1156462.1"/>
    </source>
</evidence>
<dbReference type="Proteomes" id="UP001066276">
    <property type="component" value="Chromosome 5"/>
</dbReference>
<name>A0AAV7RVG3_PLEWA</name>
<protein>
    <submittedName>
        <fullName evidence="1">Uncharacterized protein</fullName>
    </submittedName>
</protein>